<evidence type="ECO:0000256" key="1">
    <source>
        <dbReference type="SAM" id="Coils"/>
    </source>
</evidence>
<feature type="compositionally biased region" description="Low complexity" evidence="2">
    <location>
        <begin position="258"/>
        <end position="272"/>
    </location>
</feature>
<comment type="caution">
    <text evidence="3">The sequence shown here is derived from an EMBL/GenBank/DDBJ whole genome shotgun (WGS) entry which is preliminary data.</text>
</comment>
<protein>
    <submittedName>
        <fullName evidence="3">Uncharacterized protein</fullName>
    </submittedName>
</protein>
<feature type="compositionally biased region" description="Pro residues" evidence="2">
    <location>
        <begin position="318"/>
        <end position="331"/>
    </location>
</feature>
<dbReference type="EMBL" id="SEYY01007668">
    <property type="protein sequence ID" value="KAB7502394.1"/>
    <property type="molecule type" value="Genomic_DNA"/>
</dbReference>
<name>A0A5N5T6X3_9CRUS</name>
<gene>
    <name evidence="3" type="ORF">Anas_08489</name>
</gene>
<dbReference type="OrthoDB" id="300289at2759"/>
<feature type="coiled-coil region" evidence="1">
    <location>
        <begin position="23"/>
        <end position="68"/>
    </location>
</feature>
<keyword evidence="1" id="KW-0175">Coiled coil</keyword>
<evidence type="ECO:0000313" key="3">
    <source>
        <dbReference type="EMBL" id="KAB7502394.1"/>
    </source>
</evidence>
<feature type="region of interest" description="Disordered" evidence="2">
    <location>
        <begin position="318"/>
        <end position="345"/>
    </location>
</feature>
<evidence type="ECO:0000313" key="4">
    <source>
        <dbReference type="Proteomes" id="UP000326759"/>
    </source>
</evidence>
<feature type="region of interest" description="Disordered" evidence="2">
    <location>
        <begin position="192"/>
        <end position="212"/>
    </location>
</feature>
<dbReference type="AlphaFoldDB" id="A0A5N5T6X3"/>
<evidence type="ECO:0000256" key="2">
    <source>
        <dbReference type="SAM" id="MobiDB-lite"/>
    </source>
</evidence>
<proteinExistence type="predicted"/>
<keyword evidence="4" id="KW-1185">Reference proteome</keyword>
<sequence>MSGDALPPNALDGTYMCDGMQLMQQNLDNLSELEIRLNEMLESYDSIMNNMEEFKENLIQEVDKVLERTPLIIRPTKANIDDNDPAQELLPPPLMPQVSSQEGGYFAPYNMLEIRFLLILKSLKTEEKHQESHDGSSSLILPFDGLKTPEQMLDSGTATPLLHSDIVAAQESLNFLQGLEASYVDSFSGLDNRSHQSSGDLDSLQGPSDPFLQQDALLNTSYNSQSFDPFASLDSSFSSDKNSRNTSVMEVRESDDYSPLSSSIRQSNISPSFRKSPQFDGTPAYTGFSAQGERIPSIPCVTGFSHYAAAPLDPLSPPLDGPTTHLPPPLVPISNTDSKNCKKTDDSSDKLGNVVSGIVDTFDNLI</sequence>
<reference evidence="3 4" key="1">
    <citation type="journal article" date="2019" name="PLoS Biol.">
        <title>Sex chromosomes control vertical transmission of feminizing Wolbachia symbionts in an isopod.</title>
        <authorList>
            <person name="Becking T."/>
            <person name="Chebbi M.A."/>
            <person name="Giraud I."/>
            <person name="Moumen B."/>
            <person name="Laverre T."/>
            <person name="Caubet Y."/>
            <person name="Peccoud J."/>
            <person name="Gilbert C."/>
            <person name="Cordaux R."/>
        </authorList>
    </citation>
    <scope>NUCLEOTIDE SEQUENCE [LARGE SCALE GENOMIC DNA]</scope>
    <source>
        <strain evidence="3">ANa2</strain>
        <tissue evidence="3">Whole body excluding digestive tract and cuticle</tissue>
    </source>
</reference>
<feature type="region of interest" description="Disordered" evidence="2">
    <location>
        <begin position="233"/>
        <end position="280"/>
    </location>
</feature>
<organism evidence="3 4">
    <name type="scientific">Armadillidium nasatum</name>
    <dbReference type="NCBI Taxonomy" id="96803"/>
    <lineage>
        <taxon>Eukaryota</taxon>
        <taxon>Metazoa</taxon>
        <taxon>Ecdysozoa</taxon>
        <taxon>Arthropoda</taxon>
        <taxon>Crustacea</taxon>
        <taxon>Multicrustacea</taxon>
        <taxon>Malacostraca</taxon>
        <taxon>Eumalacostraca</taxon>
        <taxon>Peracarida</taxon>
        <taxon>Isopoda</taxon>
        <taxon>Oniscidea</taxon>
        <taxon>Crinocheta</taxon>
        <taxon>Armadillidiidae</taxon>
        <taxon>Armadillidium</taxon>
    </lineage>
</organism>
<dbReference type="Proteomes" id="UP000326759">
    <property type="component" value="Unassembled WGS sequence"/>
</dbReference>
<accession>A0A5N5T6X3</accession>